<keyword evidence="1" id="KW-0677">Repeat</keyword>
<feature type="repeat" description="TPR" evidence="3">
    <location>
        <begin position="92"/>
        <end position="125"/>
    </location>
</feature>
<evidence type="ECO:0000313" key="4">
    <source>
        <dbReference type="EMBL" id="CEF64063.1"/>
    </source>
</evidence>
<dbReference type="Proteomes" id="UP000035682">
    <property type="component" value="Unplaced"/>
</dbReference>
<dbReference type="STRING" id="34506.A0A090L7F1"/>
<dbReference type="OrthoDB" id="423589at2759"/>
<dbReference type="WormBase" id="SRAE_1000231900">
    <property type="protein sequence ID" value="SRP07809"/>
    <property type="gene ID" value="WBGene00258933"/>
</dbReference>
<dbReference type="Pfam" id="PF07719">
    <property type="entry name" value="TPR_2"/>
    <property type="match status" value="1"/>
</dbReference>
<reference evidence="4 5" key="1">
    <citation type="submission" date="2014-09" db="EMBL/GenBank/DDBJ databases">
        <authorList>
            <person name="Martin A.A."/>
        </authorList>
    </citation>
    <scope>NUCLEOTIDE SEQUENCE</scope>
    <source>
        <strain evidence="5">ED321</strain>
        <strain evidence="4">ED321 Heterogonic</strain>
    </source>
</reference>
<sequence>MEILEEKIKSLQNYRDLFFINNPTIPYDEFLKEIKKKVCNLKEEIPISIKDVKNITATNFYIQGKILNIMPEYDENCENYLTKAVKKECTKWESWLELAICMWKKGNYEGALECMKEAYKLNNNNCDILIEYGTVLRNQKKPELNELARKLCLKGIEIYPNNPMIWYSYANQCLHDFYNYDKDIQYLEKSIECFNKSLSLTTPTTPLPSDFYLNFSSSHYSNGNLVECCLNLTKAVILEPYYQVIHEKISCLDNLLKKIFQKYKEIAGDEGVNETYLNDTDTCTENLMSENNGESYVKLIHILNSSNNISSYYIGTIEKMKKIIVICDAKNLLIIDMSMRYSLKNNELVTGDDNNIICDIKLPLSRLKSKMKNSFDVNCQKQKDNFFDNELLFNKTKKLFPNIHILDCIPIFCYY</sequence>
<dbReference type="InterPro" id="IPR019734">
    <property type="entry name" value="TPR_rpt"/>
</dbReference>
<dbReference type="InterPro" id="IPR013105">
    <property type="entry name" value="TPR_2"/>
</dbReference>
<proteinExistence type="predicted"/>
<dbReference type="CTD" id="36376428"/>
<gene>
    <name evidence="4 6 7" type="ORF">SRAE_1000231900</name>
</gene>
<evidence type="ECO:0000256" key="1">
    <source>
        <dbReference type="ARBA" id="ARBA00022737"/>
    </source>
</evidence>
<dbReference type="Gene3D" id="1.25.40.10">
    <property type="entry name" value="Tetratricopeptide repeat domain"/>
    <property type="match status" value="1"/>
</dbReference>
<dbReference type="SUPFAM" id="SSF48452">
    <property type="entry name" value="TPR-like"/>
    <property type="match status" value="1"/>
</dbReference>
<accession>A0A090L7F1</accession>
<dbReference type="RefSeq" id="XP_024503264.1">
    <property type="nucleotide sequence ID" value="XM_024649381.1"/>
</dbReference>
<name>A0A090L7F1_STRRB</name>
<organism evidence="4">
    <name type="scientific">Strongyloides ratti</name>
    <name type="common">Parasitic roundworm</name>
    <dbReference type="NCBI Taxonomy" id="34506"/>
    <lineage>
        <taxon>Eukaryota</taxon>
        <taxon>Metazoa</taxon>
        <taxon>Ecdysozoa</taxon>
        <taxon>Nematoda</taxon>
        <taxon>Chromadorea</taxon>
        <taxon>Rhabditida</taxon>
        <taxon>Tylenchina</taxon>
        <taxon>Panagrolaimomorpha</taxon>
        <taxon>Strongyloidoidea</taxon>
        <taxon>Strongyloididae</taxon>
        <taxon>Strongyloides</taxon>
    </lineage>
</organism>
<keyword evidence="5" id="KW-1185">Reference proteome</keyword>
<dbReference type="EMBL" id="LN609528">
    <property type="protein sequence ID" value="CEF64063.1"/>
    <property type="molecule type" value="Genomic_DNA"/>
</dbReference>
<keyword evidence="2 3" id="KW-0802">TPR repeat</keyword>
<dbReference type="InterPro" id="IPR011990">
    <property type="entry name" value="TPR-like_helical_dom_sf"/>
</dbReference>
<evidence type="ECO:0000256" key="3">
    <source>
        <dbReference type="PROSITE-ProRule" id="PRU00339"/>
    </source>
</evidence>
<dbReference type="WBParaSite" id="SRAE_1000231900.1">
    <property type="protein sequence ID" value="SRAE_1000231900.1"/>
    <property type="gene ID" value="WBGene00258933"/>
</dbReference>
<evidence type="ECO:0000313" key="6">
    <source>
        <dbReference type="WBParaSite" id="SRAE_1000231900.1"/>
    </source>
</evidence>
<dbReference type="SMART" id="SM00028">
    <property type="entry name" value="TPR"/>
    <property type="match status" value="2"/>
</dbReference>
<evidence type="ECO:0000256" key="2">
    <source>
        <dbReference type="ARBA" id="ARBA00022803"/>
    </source>
</evidence>
<evidence type="ECO:0000313" key="5">
    <source>
        <dbReference type="Proteomes" id="UP000035682"/>
    </source>
</evidence>
<dbReference type="AlphaFoldDB" id="A0A090L7F1"/>
<dbReference type="GeneID" id="36376428"/>
<evidence type="ECO:0000313" key="7">
    <source>
        <dbReference type="WormBase" id="SRAE_1000231900"/>
    </source>
</evidence>
<protein>
    <submittedName>
        <fullName evidence="4 6">Tetratricopeptide repeat protein 5</fullName>
    </submittedName>
</protein>
<reference evidence="6" key="2">
    <citation type="submission" date="2020-12" db="UniProtKB">
        <authorList>
            <consortium name="WormBaseParasite"/>
        </authorList>
    </citation>
    <scope>IDENTIFICATION</scope>
</reference>
<dbReference type="PROSITE" id="PS50005">
    <property type="entry name" value="TPR"/>
    <property type="match status" value="1"/>
</dbReference>